<dbReference type="InterPro" id="IPR051257">
    <property type="entry name" value="Diverse_CBS-Domain"/>
</dbReference>
<name>A0A0A2LW22_9FLAO</name>
<protein>
    <submittedName>
        <fullName evidence="5">Nucleotidyltransferase</fullName>
    </submittedName>
</protein>
<evidence type="ECO:0000256" key="1">
    <source>
        <dbReference type="ARBA" id="ARBA00023122"/>
    </source>
</evidence>
<dbReference type="GO" id="GO:0008773">
    <property type="term" value="F:[protein-PII] uridylyltransferase activity"/>
    <property type="evidence" value="ECO:0007669"/>
    <property type="project" value="InterPro"/>
</dbReference>
<dbReference type="InterPro" id="IPR018821">
    <property type="entry name" value="DUF294_put_nucleoTrafse_sb-bd"/>
</dbReference>
<dbReference type="InterPro" id="IPR014710">
    <property type="entry name" value="RmlC-like_jellyroll"/>
</dbReference>
<dbReference type="Gene3D" id="2.60.120.10">
    <property type="entry name" value="Jelly Rolls"/>
    <property type="match status" value="1"/>
</dbReference>
<dbReference type="SMART" id="SM00116">
    <property type="entry name" value="CBS"/>
    <property type="match status" value="2"/>
</dbReference>
<dbReference type="Pfam" id="PF00571">
    <property type="entry name" value="CBS"/>
    <property type="match status" value="2"/>
</dbReference>
<evidence type="ECO:0000259" key="3">
    <source>
        <dbReference type="PROSITE" id="PS50042"/>
    </source>
</evidence>
<organism evidence="5 6">
    <name type="scientific">Flavobacterium beibuense F44-8</name>
    <dbReference type="NCBI Taxonomy" id="1406840"/>
    <lineage>
        <taxon>Bacteria</taxon>
        <taxon>Pseudomonadati</taxon>
        <taxon>Bacteroidota</taxon>
        <taxon>Flavobacteriia</taxon>
        <taxon>Flavobacteriales</taxon>
        <taxon>Flavobacteriaceae</taxon>
        <taxon>Flavobacterium</taxon>
    </lineage>
</organism>
<dbReference type="STRING" id="1406840.Q763_02900"/>
<evidence type="ECO:0000313" key="6">
    <source>
        <dbReference type="Proteomes" id="UP000030129"/>
    </source>
</evidence>
<feature type="domain" description="CBS" evidence="4">
    <location>
        <begin position="173"/>
        <end position="229"/>
    </location>
</feature>
<evidence type="ECO:0000259" key="4">
    <source>
        <dbReference type="PROSITE" id="PS51371"/>
    </source>
</evidence>
<dbReference type="AlphaFoldDB" id="A0A0A2LW22"/>
<dbReference type="CDD" id="cd00038">
    <property type="entry name" value="CAP_ED"/>
    <property type="match status" value="1"/>
</dbReference>
<gene>
    <name evidence="5" type="ORF">Q763_02900</name>
</gene>
<dbReference type="PROSITE" id="PS50042">
    <property type="entry name" value="CNMP_BINDING_3"/>
    <property type="match status" value="1"/>
</dbReference>
<dbReference type="InterPro" id="IPR000644">
    <property type="entry name" value="CBS_dom"/>
</dbReference>
<dbReference type="Proteomes" id="UP000030129">
    <property type="component" value="Unassembled WGS sequence"/>
</dbReference>
<evidence type="ECO:0000256" key="2">
    <source>
        <dbReference type="PROSITE-ProRule" id="PRU00703"/>
    </source>
</evidence>
<dbReference type="CDD" id="cd05401">
    <property type="entry name" value="NT_GlnE_GlnD_like"/>
    <property type="match status" value="1"/>
</dbReference>
<keyword evidence="1 2" id="KW-0129">CBS domain</keyword>
<comment type="caution">
    <text evidence="5">The sequence shown here is derived from an EMBL/GenBank/DDBJ whole genome shotgun (WGS) entry which is preliminary data.</text>
</comment>
<dbReference type="SMART" id="SM00100">
    <property type="entry name" value="cNMP"/>
    <property type="match status" value="1"/>
</dbReference>
<feature type="domain" description="Cyclic nucleotide-binding" evidence="3">
    <location>
        <begin position="54"/>
        <end position="138"/>
    </location>
</feature>
<dbReference type="Pfam" id="PF10335">
    <property type="entry name" value="DUF294_C"/>
    <property type="match status" value="1"/>
</dbReference>
<dbReference type="Pfam" id="PF00027">
    <property type="entry name" value="cNMP_binding"/>
    <property type="match status" value="1"/>
</dbReference>
<dbReference type="PANTHER" id="PTHR43080:SF2">
    <property type="entry name" value="CBS DOMAIN-CONTAINING PROTEIN"/>
    <property type="match status" value="1"/>
</dbReference>
<evidence type="ECO:0000313" key="5">
    <source>
        <dbReference type="EMBL" id="KGO83531.1"/>
    </source>
</evidence>
<proteinExistence type="predicted"/>
<dbReference type="RefSeq" id="WP_035130988.1">
    <property type="nucleotide sequence ID" value="NZ_JRLV01000003.1"/>
</dbReference>
<dbReference type="Gene3D" id="3.10.580.10">
    <property type="entry name" value="CBS-domain"/>
    <property type="match status" value="1"/>
</dbReference>
<dbReference type="InterPro" id="IPR046342">
    <property type="entry name" value="CBS_dom_sf"/>
</dbReference>
<keyword evidence="5" id="KW-0808">Transferase</keyword>
<feature type="domain" description="CBS" evidence="4">
    <location>
        <begin position="237"/>
        <end position="298"/>
    </location>
</feature>
<reference evidence="5 6" key="1">
    <citation type="submission" date="2013-09" db="EMBL/GenBank/DDBJ databases">
        <authorList>
            <person name="Zeng Z."/>
            <person name="Chen C."/>
        </authorList>
    </citation>
    <scope>NUCLEOTIDE SEQUENCE [LARGE SCALE GENOMIC DNA]</scope>
    <source>
        <strain evidence="5 6">F44-8</strain>
    </source>
</reference>
<dbReference type="PANTHER" id="PTHR43080">
    <property type="entry name" value="CBS DOMAIN-CONTAINING PROTEIN CBSX3, MITOCHONDRIAL"/>
    <property type="match status" value="1"/>
</dbReference>
<dbReference type="InterPro" id="IPR000595">
    <property type="entry name" value="cNMP-bd_dom"/>
</dbReference>
<accession>A0A0A2LW22</accession>
<dbReference type="InterPro" id="IPR005105">
    <property type="entry name" value="GlnD_Uridyltrans_N"/>
</dbReference>
<keyword evidence="6" id="KW-1185">Reference proteome</keyword>
<sequence>MKNPVAENVAKFLKHFPPFSSMTFEELFSIANLSKIIYLEKNQILFKGGEETHENFYVVKSGAVGLSLTSDAEETLVDKCDEGDILGLRPFFAKNHYLMTAKAREDSIICSVPIAVFEPYITENKEVLKFLLQSFASHTRNPYDKEHSGKLISENMIFAEHTTDIQYFQPIKYTKNPVTANLDDVVMYIAKTMSTSSIGSVIIQKDQLPIGIVTDRDLRSKIATGLFPITITADKIMTAPVITVPENISVAEAQMLMLKYNVGHLCVTKDGTDKSQVTGIISEHDVVAAQANTPGMLLKQTRRAFDAKELKVVRDRMTELIQNSIDKNIPVSHITNIVAEINIAITRRAIELAIQEMGAPAPARFVWLNIGSQGRKEQLLLTDQDNALIFEDIDSNEYETVKSYFLVLADKVVRMLNNVGYEMSPDDVMANNPKWCKSVTDWIKQYNIWINSPEEKTVQLSTLFFDMDFLYGTPEIEQVITDNIEKSIQQNKKFFAYLAADALKNPAPLGFFRQFLVENDGEHKDTFDIKNRALEPLGDAARVLALSHNLVDFTGTYQRFKKLAELEPENEELYTNCADAFNVLMRFRTEEGLISNSDGRYLNLKELSKSDRLKLKNCFQPINEIHDLLKNRFSLTYIN</sequence>
<dbReference type="SUPFAM" id="SSF51206">
    <property type="entry name" value="cAMP-binding domain-like"/>
    <property type="match status" value="1"/>
</dbReference>
<dbReference type="Pfam" id="PF03445">
    <property type="entry name" value="DUF294"/>
    <property type="match status" value="1"/>
</dbReference>
<dbReference type="eggNOG" id="COG2905">
    <property type="taxonomic scope" value="Bacteria"/>
</dbReference>
<dbReference type="EMBL" id="JRLV01000003">
    <property type="protein sequence ID" value="KGO83531.1"/>
    <property type="molecule type" value="Genomic_DNA"/>
</dbReference>
<dbReference type="SUPFAM" id="SSF54631">
    <property type="entry name" value="CBS-domain pair"/>
    <property type="match status" value="1"/>
</dbReference>
<dbReference type="PROSITE" id="PS51371">
    <property type="entry name" value="CBS"/>
    <property type="match status" value="2"/>
</dbReference>
<dbReference type="InterPro" id="IPR018490">
    <property type="entry name" value="cNMP-bd_dom_sf"/>
</dbReference>